<evidence type="ECO:0000313" key="2">
    <source>
        <dbReference type="EMBL" id="KAJ7376501.1"/>
    </source>
</evidence>
<organism evidence="2 3">
    <name type="scientific">Desmophyllum pertusum</name>
    <dbReference type="NCBI Taxonomy" id="174260"/>
    <lineage>
        <taxon>Eukaryota</taxon>
        <taxon>Metazoa</taxon>
        <taxon>Cnidaria</taxon>
        <taxon>Anthozoa</taxon>
        <taxon>Hexacorallia</taxon>
        <taxon>Scleractinia</taxon>
        <taxon>Caryophylliina</taxon>
        <taxon>Caryophylliidae</taxon>
        <taxon>Desmophyllum</taxon>
    </lineage>
</organism>
<name>A0A9W9Z781_9CNID</name>
<dbReference type="AlphaFoldDB" id="A0A9W9Z781"/>
<feature type="domain" description="OTU" evidence="1">
    <location>
        <begin position="150"/>
        <end position="308"/>
    </location>
</feature>
<dbReference type="PROSITE" id="PS50802">
    <property type="entry name" value="OTU"/>
    <property type="match status" value="1"/>
</dbReference>
<dbReference type="CDD" id="cd22744">
    <property type="entry name" value="OTU"/>
    <property type="match status" value="1"/>
</dbReference>
<dbReference type="OrthoDB" id="5973654at2759"/>
<evidence type="ECO:0000259" key="1">
    <source>
        <dbReference type="PROSITE" id="PS50802"/>
    </source>
</evidence>
<sequence length="531" mass="59584">MDNIKQVLKNMERHLTWESGMGCGSERNENLHKCLQQAASKGRIGVALAVALLTSFLYKWNEKQAAKRKGSKSKVLPPITSRKAELLNGETGLTKEKFGIGISKERTDSMASLPAAYEQCSNSLSEMQDIMGRAFDDQLEMGELTAESEGRRIQVAPDGDCLFSSVIFQLKQMVSSRNAELLSHLEAIGFHTLLQGDNNTAVAGLRNLMVSEMLENRADYEGYITNDSVEYEEQVKNFKQFGVYSGEIGNVMALSLTNVLRVNMVLFTSMDNFPLIPLSPFRQICTHQTLYLAFNHLGSGHYDPVVEVAKATDTGRDTIQSCEQARESNPSSQKEETRGCACGRGAAKKRKIQPEGDPINSTSEGFCFQVPGDRRTLCPCYRAYRACTALCRCFNCCNSIGKRPDYSQKKGQLRKREKHSLQNVETNSLKFMQSKEERPVEPKWTKLEHILVEVIVDLLIERVGEAADRDVCKVFNNIVSIADSAKEINVPVSNKAERSISRKIKSIKDQAVLFRQFYLRQVERNLSDNEL</sequence>
<dbReference type="EMBL" id="MU826397">
    <property type="protein sequence ID" value="KAJ7376501.1"/>
    <property type="molecule type" value="Genomic_DNA"/>
</dbReference>
<keyword evidence="3" id="KW-1185">Reference proteome</keyword>
<dbReference type="SUPFAM" id="SSF54001">
    <property type="entry name" value="Cysteine proteinases"/>
    <property type="match status" value="1"/>
</dbReference>
<dbReference type="InterPro" id="IPR003323">
    <property type="entry name" value="OTU_dom"/>
</dbReference>
<comment type="caution">
    <text evidence="2">The sequence shown here is derived from an EMBL/GenBank/DDBJ whole genome shotgun (WGS) entry which is preliminary data.</text>
</comment>
<protein>
    <recommendedName>
        <fullName evidence="1">OTU domain-containing protein</fullName>
    </recommendedName>
</protein>
<gene>
    <name evidence="2" type="ORF">OS493_034237</name>
</gene>
<dbReference type="Proteomes" id="UP001163046">
    <property type="component" value="Unassembled WGS sequence"/>
</dbReference>
<accession>A0A9W9Z781</accession>
<dbReference type="Gene3D" id="3.90.70.80">
    <property type="match status" value="1"/>
</dbReference>
<reference evidence="2" key="1">
    <citation type="submission" date="2023-01" db="EMBL/GenBank/DDBJ databases">
        <title>Genome assembly of the deep-sea coral Lophelia pertusa.</title>
        <authorList>
            <person name="Herrera S."/>
            <person name="Cordes E."/>
        </authorList>
    </citation>
    <scope>NUCLEOTIDE SEQUENCE</scope>
    <source>
        <strain evidence="2">USNM1676648</strain>
        <tissue evidence="2">Polyp</tissue>
    </source>
</reference>
<proteinExistence type="predicted"/>
<dbReference type="InterPro" id="IPR038765">
    <property type="entry name" value="Papain-like_cys_pep_sf"/>
</dbReference>
<evidence type="ECO:0000313" key="3">
    <source>
        <dbReference type="Proteomes" id="UP001163046"/>
    </source>
</evidence>